<name>A0A328UCG8_9BACL</name>
<dbReference type="EMBL" id="QLUW01000001">
    <property type="protein sequence ID" value="RAP77726.1"/>
    <property type="molecule type" value="Genomic_DNA"/>
</dbReference>
<protein>
    <submittedName>
        <fullName evidence="1">Uncharacterized protein</fullName>
    </submittedName>
</protein>
<evidence type="ECO:0000313" key="1">
    <source>
        <dbReference type="EMBL" id="RAP77726.1"/>
    </source>
</evidence>
<dbReference type="RefSeq" id="WP_112880849.1">
    <property type="nucleotide sequence ID" value="NZ_QLUW01000001.1"/>
</dbReference>
<dbReference type="AlphaFoldDB" id="A0A328UCG8"/>
<accession>A0A328UCG8</accession>
<evidence type="ECO:0000313" key="2">
    <source>
        <dbReference type="Proteomes" id="UP000249260"/>
    </source>
</evidence>
<comment type="caution">
    <text evidence="1">The sequence shown here is derived from an EMBL/GenBank/DDBJ whole genome shotgun (WGS) entry which is preliminary data.</text>
</comment>
<reference evidence="1 2" key="1">
    <citation type="submission" date="2018-06" db="EMBL/GenBank/DDBJ databases">
        <title>Paenibacillus montanisoli sp. nov., isolated from mountain area soil.</title>
        <authorList>
            <person name="Wu M."/>
        </authorList>
    </citation>
    <scope>NUCLEOTIDE SEQUENCE [LARGE SCALE GENOMIC DNA]</scope>
    <source>
        <strain evidence="1 2">RA17</strain>
    </source>
</reference>
<organism evidence="1 2">
    <name type="scientific">Paenibacillus montanisoli</name>
    <dbReference type="NCBI Taxonomy" id="2081970"/>
    <lineage>
        <taxon>Bacteria</taxon>
        <taxon>Bacillati</taxon>
        <taxon>Bacillota</taxon>
        <taxon>Bacilli</taxon>
        <taxon>Bacillales</taxon>
        <taxon>Paenibacillaceae</taxon>
        <taxon>Paenibacillus</taxon>
    </lineage>
</organism>
<gene>
    <name evidence="1" type="ORF">DL346_04490</name>
</gene>
<dbReference type="OrthoDB" id="1490305at2"/>
<sequence>MPYMFNNALFKAEGAFLDWAVIARKNKDRYAGNSRYTLQLRWMLSSKLGMPTEPFTVWRRFRGLQHPSTQVDFRTETTIWLFNHTIVTWNEGPMVELSVDVTAPANGGTVYAYSGSPVMSCAVAIHEVAAGNSTIILKGSHIDGLVASEGLQITAIQGIAQEKLNGEDAGWKPYELVGLPVPQHEWNGIGNHAIDQGMIGALVPPQDAALQRLERGAPQVGWAKTLPTGEPAPVWSLPKFPELVLKEIRRDVLDSMKPVLQNPPDRQNGILMDVHLPPPQNSSGKQMSGAGKTTKVAPLPALLIAGGSDPCLALALGFGTAYPAEPSGSVRDRLDPGNSLHYDYMITARWEMGLDGQSAVPYEIAALVPSPDYPLDPPVPANLKTDLMGFLRPLASDNDWRSSVKVSWDRPADMELFRPRTFAFVRKSLVPDEPVIPLMNERMSGGYRHPIINYAVADPPPPDWMQVAGVDREWQIPSATGSRSLRHGICQQDIWGQWSGWGTVDSSVMQPEVDDVRIVTAALQAHYVDAADPICKNSSLTIEFLWDWRIRRPEKIVFAGRLYAAAHHGDPPPDWSVPLGLQRTIGGADGPLDIHFIGDAPSAAGAAIVGLSEDGEQIVGFGPQQGDGARRYRLVLSNFDLNFSLGGHIGLALWAMGQERIAPKRLGSWSKDPSIITVSDPRPPIVEIPVVTLASLPDAAGECHARLSWTAASGNAAGYYIYESTETKLLVANGRSEPDQAATLSDRLAEIQQLFDANPSRQEFTRRNDRPIMATSTDVTLPKGSTAIHLFVIIAVNAGQVESEWPSGAEPHKQLTAIAAPRIMKPAPPMLEVQPVLDDNVDPPVYRAEIKVISRPGPRVRKVELFRVRVDDAARELGTMGPAIASIADTGGGWTVTKEEDSPNIENVTGKDSPAGSWKRVWYRAAAWCDADPQRGYLQGRSLASEAAWIVVPPQNPPDLSAVSSAWSGEGASGDVILKWTSSAPIHKTPLGHHTLQVQANVRKGASLIDIMSPLAALPDSKPLAGSGVWADQASPNPYAYFALIRRPSETDAVDVRIQMTDPLGRMSERLVQIAPGSILPPPLITGLKVTKRILPPGIVLEWKSNAPTDDTGFGPYMLSLTAIPATLLRPIKVTKRLSDIPTGRPGLIIGRGTSMQLFRNGNTYTAFCSVPVKQFSVVLTSPDGRTDQKTIEVR</sequence>
<dbReference type="Proteomes" id="UP000249260">
    <property type="component" value="Unassembled WGS sequence"/>
</dbReference>
<keyword evidence="2" id="KW-1185">Reference proteome</keyword>
<proteinExistence type="predicted"/>